<evidence type="ECO:0000256" key="2">
    <source>
        <dbReference type="SAM" id="SignalP"/>
    </source>
</evidence>
<evidence type="ECO:0000313" key="4">
    <source>
        <dbReference type="Proteomes" id="UP000295497"/>
    </source>
</evidence>
<evidence type="ECO:0000256" key="1">
    <source>
        <dbReference type="SAM" id="MobiDB-lite"/>
    </source>
</evidence>
<proteinExistence type="predicted"/>
<feature type="compositionally biased region" description="Low complexity" evidence="1">
    <location>
        <begin position="45"/>
        <end position="72"/>
    </location>
</feature>
<feature type="signal peptide" evidence="2">
    <location>
        <begin position="1"/>
        <end position="21"/>
    </location>
</feature>
<dbReference type="EMBL" id="CP012672">
    <property type="protein sequence ID" value="AUX37246.1"/>
    <property type="molecule type" value="Genomic_DNA"/>
</dbReference>
<dbReference type="Proteomes" id="UP000295497">
    <property type="component" value="Chromosome"/>
</dbReference>
<keyword evidence="2" id="KW-0732">Signal</keyword>
<dbReference type="PROSITE" id="PS51257">
    <property type="entry name" value="PROKAR_LIPOPROTEIN"/>
    <property type="match status" value="1"/>
</dbReference>
<dbReference type="AlphaFoldDB" id="A0A4P2R3D9"/>
<sequence length="233" mass="22859">MRGRTSSLVFVFCFVAGGTVAACSGETTENPGGGGGSGGSGSGGTTSSTTSSTTGASSSSSTTAASTTATSTGAGGAGGGTVCDQACDKAEECMVPVCDLFTFDCAEPAAECGAQCVRDATCEQLQSLTGDAVDPELAGCLSECQGTEGGSGVECLSCAGQSGCLTACALNADCRPWLECAQACMESDPQPQCFSDCNAAHPDAEDLFNAVYACTCTDCSDTCGAVVDPCNQP</sequence>
<evidence type="ECO:0008006" key="5">
    <source>
        <dbReference type="Google" id="ProtNLM"/>
    </source>
</evidence>
<protein>
    <recommendedName>
        <fullName evidence="5">Secreted protein</fullName>
    </recommendedName>
</protein>
<organism evidence="3 4">
    <name type="scientific">Sorangium cellulosum</name>
    <name type="common">Polyangium cellulosum</name>
    <dbReference type="NCBI Taxonomy" id="56"/>
    <lineage>
        <taxon>Bacteria</taxon>
        <taxon>Pseudomonadati</taxon>
        <taxon>Myxococcota</taxon>
        <taxon>Polyangia</taxon>
        <taxon>Polyangiales</taxon>
        <taxon>Polyangiaceae</taxon>
        <taxon>Sorangium</taxon>
    </lineage>
</organism>
<reference evidence="3 4" key="1">
    <citation type="submission" date="2015-09" db="EMBL/GenBank/DDBJ databases">
        <title>Sorangium comparison.</title>
        <authorList>
            <person name="Zaburannyi N."/>
            <person name="Bunk B."/>
            <person name="Overmann J."/>
            <person name="Mueller R."/>
        </authorList>
    </citation>
    <scope>NUCLEOTIDE SEQUENCE [LARGE SCALE GENOMIC DNA]</scope>
    <source>
        <strain evidence="3 4">So ce836</strain>
    </source>
</reference>
<evidence type="ECO:0000313" key="3">
    <source>
        <dbReference type="EMBL" id="AUX37246.1"/>
    </source>
</evidence>
<accession>A0A4P2R3D9</accession>
<feature type="compositionally biased region" description="Gly residues" evidence="1">
    <location>
        <begin position="31"/>
        <end position="44"/>
    </location>
</feature>
<feature type="region of interest" description="Disordered" evidence="1">
    <location>
        <begin position="29"/>
        <end position="77"/>
    </location>
</feature>
<feature type="chain" id="PRO_5020644865" description="Secreted protein" evidence="2">
    <location>
        <begin position="22"/>
        <end position="233"/>
    </location>
</feature>
<name>A0A4P2R3D9_SORCE</name>
<gene>
    <name evidence="3" type="ORF">SOCE836_094680</name>
</gene>
<dbReference type="RefSeq" id="WP_129579906.1">
    <property type="nucleotide sequence ID" value="NZ_CP012672.1"/>
</dbReference>